<feature type="compositionally biased region" description="Polar residues" evidence="1">
    <location>
        <begin position="2821"/>
        <end position="2831"/>
    </location>
</feature>
<feature type="compositionally biased region" description="Pro residues" evidence="1">
    <location>
        <begin position="1970"/>
        <end position="1980"/>
    </location>
</feature>
<feature type="compositionally biased region" description="Basic and acidic residues" evidence="1">
    <location>
        <begin position="23"/>
        <end position="36"/>
    </location>
</feature>
<feature type="region of interest" description="Disordered" evidence="1">
    <location>
        <begin position="1030"/>
        <end position="1049"/>
    </location>
</feature>
<dbReference type="InterPro" id="IPR025481">
    <property type="entry name" value="Cell_Morphogen_C"/>
</dbReference>
<feature type="domain" description="Cell morphogenesis central region" evidence="4">
    <location>
        <begin position="2066"/>
        <end position="2165"/>
    </location>
</feature>
<protein>
    <recommendedName>
        <fullName evidence="8">Protein furry</fullName>
    </recommendedName>
</protein>
<name>A0AA39KXW5_9HYME</name>
<feature type="domain" description="Cell morphogenesis protein C-terminal" evidence="3">
    <location>
        <begin position="2322"/>
        <end position="2574"/>
    </location>
</feature>
<sequence>MSPDGETSLGIMADETENQPGGEEAHSEMNEPRTVHGDGLQEIGVETLLIPCQDSLTSHGSITQGESSDAASIYTASTSVSGYETSSSRMSAVTVVLPWGAQKETVKPQQFEDMDLRPGEFVMRTLFADFALQAERKIEAVMTETEKPLSKVLQRGEDSQFDQLLSAFGSVAEHCLPSILRSLFKWYERQLIEQASDQKKPASGKEDQKGKSIMYTIVSSSVETVERSEADLLQERRDLAVEFIFCLMLIEVLRQLPFHPGHEDLVMEIENIAFKHFKYREGIQNEPNAGNIHIIADLYAEVIGVLAQSRFSAVRKRFMIELKDLRAKEPGPHTTQSIISLLMGMKFFRVKMVPIEEFEASFQFMQECAQYFLEVKDKDVKHALAGLFVEILVPVAAAVKNEVNVPCLKNFVEMLYSQTLDMCTKSKHRLALFPLVTCLLCVSQKTFFLQNWHYFLAMCLSHLKTRDPKMSRVALEALYRLLWVYMIRIKCESNSATQSRLQSIVNSLFPKGSKAVMPRDTPLNIFVKIIQFIAQERLDFAMREIVFDLLSVGRPVKIILTPERMSIGLRAFLVVADSLQQKEGEPPMPRTMGVLPSGNTMRVKKTFLNKMLTEDTAKSIGMSSYFPHVRRVFVDILRALDVHYGRPLMMTCTQNMNKEPDGMITGERKPRIDLFRTCVAAVPRLIPDGMTGAELVDLLARLTVHMDEELRGLAYQSLQTLVLDFPDWRQDVVLGFTQFLVRDVQDTFPQLVDNGLRMLLQLLTLWKNALSSPSPRAKEQTIDNNRIHPRIETTVKKTADPTGPKVEHPSSVFHLVEGFALVMLCNCRLYPRRLAVHILREVKVLLKALGGLETDQPVIDVIDTCCSSVLEKCYHLLPPAEKAAVVATSNVDLQWIAERSSCVWTAGFHDENSIKSSSLLNLNGADPWSTCLFAFLERDRVLTLCPNATVHSWPIVFTRINALFTVVDPTPVNDNRASLLRSSTTVRKPVNERDVYMHIWKNYLTFGYRVVPPIPSPIIRCASPDLSLSSSPDSLSAERGDNKSPGTNASPAALYKLTVPLLRCEAVDVRDAVIQAIGKVNADALKDLMEELVPYIREAVDRKQENMRRRRRRDALRLQLVRVLELVAEYGTFGICPAVLDRETQSLHPTFVEYIDGARLYLENETDKEAPAVRDIKLHFCNFIRKMIKSFSLEACHSLLKRDLRRNLFSLFAMWAGSYGQPLTNSSTSMDDEKSCSELQLSALQAMSGLLCCGPCFNPQSLSEEGAILYQWLDLLLASKDEKIYALARETVVLLLEGNPDIGTLLDWVVDRCYTGLPQVADGCFLALATIFSAREYPCDHYTSVINVSLMNTGCPRAPVHDAALQLLQLLDQRFFGNVRPLPAAEPDIGQEEFTMGSSVTAGASGVPGGNSTLSGGVPTKAGTLDALLTTTYCRNQMYLSRQLAQLHPELTMPMFSEITHRFQTARREVRQLLLQYLLPWLHNMELVDPNIPPPANPSSYYQYYASDVTRGGARREGWGTAEATEMVLNNLFYITVKFSDEHPTEIEELWATLCGCWPNNLKVIIRYLIIVSGMAPQELLPYAKRVVLFLARSRSDRLVDEMMIELQTVETLNCLIERTETPPFYRLTSMRKASSHSDAPAADPGNPPRDLAVEKGTIHTKRHSGEDPVKTGSKSDTALRALAGFQTPRIEKTRTTSGPPILPDDLSTPTTEVELTVDETIYLTRNGTTMVVPNKVCHSEKFDIPQPHPLPMPEYGGYFAPLTEYLPDSSQPISGFHRCNIAVMLLTDVVVDGVQLDWAIHVPLMLHIIFLGLDHSRPLVRDHCRLLLLNLLVVLGDHRDHLGVARLLLASRTEQLGLGLSTPALPILEHNFTDDDTEFDAYLYGPPAAPPVSTVTPPRSSSPPLISSPPPAPPLPDPSTPPTSTSSDPSPSHSPLPSFSPFTSQISQSQTKDLSSLKDFTVSGTASTPPIPPPPPLPPASSSAPTSSDPSPSHSPIPSTTLTPPTIAINVHTKENLTKDFDAPLRANWPTSTGVNGPPPVIVTTEDATIWSGPQPGPNMQIQDVIKSLINFLASRTNQPLWNYEDMTAKVWWVRSAEQLTVLLRHVLRVFRDSLPHAHVSQRWAETALQLGLSCSSRHYAGRSLQVFRALRVPITTRMLSDILSRLVETVAEQGEDMQGYVTELLLTLEAAVDSLESDFRPLDFMKEIFKSTPNLNNKDPTSGVIIGKRNIGGMGGYPAGPHVFAHLNQSGHTRSTSYSVNYCMRKSAAGSTTSSDPKELDARVGCNKYPNSNLSRSRSAQSLKLLGDSATQDDKMTILAQLFWLSVSLLESDYEHEFLLALRLLGRVLHRLPLDRPDARDKVEKLQQQLGWNSFPGVHALLLKGCTSPNTYEPVVTLLSQFTPLLDLPFVDPTQNLAFPMNVISLLPYMLLNYEDANELCIRSAENIAQVSAEKGKKLDHLGTVMTLYSRRTFSKESFQWTKCVVKYLYDTYAHLSFNMLAYLVEVLEKGPASIALPVLSIIHCLLHYVDLASRAAQPINTELLRVISKYVEGPHWKEALKILKLVVTRSSTLVAPPTSVHASSWESSMTSPHPSFTDTEIFTKKELPGRTMDFTYDVTKTPVIGKRWLRRQIEDEKASGSPRRSLSLSPADSNAISGWKRPWMSQGRVRECLVNLLRPFGQPVGLPKSPSVIFSQSSDLMERQSSMASSTEEVSGANNDLSGGSRRDDEQFGVFKDFDFLEYESESVEGESTDNFNWGVRRRPLSEGEEREPSLRQFEESLSEKTISSGKHVSRRGGVAEESSDDEVGSESPLDEVPSSSGAGQEVNNIPGMFPPSSLSLIPSRSRHDSSTRSDTSGSSAGDLGDVTPCNASPNLSALMPFRQVVRDHAEEIWRQQIQNLISQSPYNTLEFFHLLSRILRDVSSKSVGLSREAVALLTNGSTAASQLATQLSGHAELLSLKAEPPLVWFSTSVFTNQRLSESLRFGMLEIQEHLETFLEKKDHATECLEAVKATNKLQVLGDVHGSDSGSEEMLLGLGRAFYKLHFQLLLLIEASNKMLLALTKAAKNVTIQLQDMSAEILMMKTALGRALEESTESERGTPTPTPSPSPLPSGSLEEVSRVADFIKSARWSAALEAVRLHRAQWPSDPFHDDDDVTTAVNMYCKYLGQDRTDLFVVTKSDNEMTEIFDKLMASLFRVLAAVSGLEAAVKAVRVQSSHHSKIDC</sequence>
<feature type="region of interest" description="Disordered" evidence="1">
    <location>
        <begin position="1631"/>
        <end position="1653"/>
    </location>
</feature>
<feature type="region of interest" description="Disordered" evidence="1">
    <location>
        <begin position="2767"/>
        <end position="2872"/>
    </location>
</feature>
<feature type="compositionally biased region" description="Basic and acidic residues" evidence="1">
    <location>
        <begin position="2767"/>
        <end position="2786"/>
    </location>
</feature>
<feature type="domain" description="Cell morphogenesis central region" evidence="4">
    <location>
        <begin position="1778"/>
        <end position="1838"/>
    </location>
</feature>
<proteinExistence type="predicted"/>
<dbReference type="GO" id="GO:0005938">
    <property type="term" value="C:cell cortex"/>
    <property type="evidence" value="ECO:0007669"/>
    <property type="project" value="TreeGrafter"/>
</dbReference>
<feature type="domain" description="Cell morphogenesis central region" evidence="4">
    <location>
        <begin position="1287"/>
        <end position="1374"/>
    </location>
</feature>
<feature type="compositionally biased region" description="Low complexity" evidence="1">
    <location>
        <begin position="2838"/>
        <end position="2847"/>
    </location>
</feature>
<comment type="caution">
    <text evidence="6">The sequence shown here is derived from an EMBL/GenBank/DDBJ whole genome shotgun (WGS) entry which is preliminary data.</text>
</comment>
<dbReference type="GO" id="GO:0030427">
    <property type="term" value="C:site of polarized growth"/>
    <property type="evidence" value="ECO:0007669"/>
    <property type="project" value="TreeGrafter"/>
</dbReference>
<feature type="domain" description="Protein furry C-terminal" evidence="5">
    <location>
        <begin position="2871"/>
        <end position="3197"/>
    </location>
</feature>
<evidence type="ECO:0000256" key="1">
    <source>
        <dbReference type="SAM" id="MobiDB-lite"/>
    </source>
</evidence>
<dbReference type="EMBL" id="JAQQBS010000001">
    <property type="protein sequence ID" value="KAK0177701.1"/>
    <property type="molecule type" value="Genomic_DNA"/>
</dbReference>
<feature type="compositionally biased region" description="Polar residues" evidence="1">
    <location>
        <begin position="2701"/>
        <end position="2725"/>
    </location>
</feature>
<evidence type="ECO:0000259" key="4">
    <source>
        <dbReference type="Pfam" id="PF14228"/>
    </source>
</evidence>
<dbReference type="Pfam" id="PF19421">
    <property type="entry name" value="Fry_C"/>
    <property type="match status" value="2"/>
</dbReference>
<feature type="compositionally biased region" description="Low complexity" evidence="1">
    <location>
        <begin position="1923"/>
        <end position="1945"/>
    </location>
</feature>
<feature type="domain" description="Protein furry C-terminal" evidence="5">
    <location>
        <begin position="2607"/>
        <end position="2815"/>
    </location>
</feature>
<feature type="compositionally biased region" description="Pro residues" evidence="1">
    <location>
        <begin position="1907"/>
        <end position="1922"/>
    </location>
</feature>
<feature type="compositionally biased region" description="Low complexity" evidence="1">
    <location>
        <begin position="1892"/>
        <end position="1906"/>
    </location>
</feature>
<feature type="compositionally biased region" description="Polar residues" evidence="1">
    <location>
        <begin position="1946"/>
        <end position="1955"/>
    </location>
</feature>
<evidence type="ECO:0000259" key="3">
    <source>
        <dbReference type="Pfam" id="PF14225"/>
    </source>
</evidence>
<feature type="region of interest" description="Disordered" evidence="1">
    <location>
        <begin position="3095"/>
        <end position="3119"/>
    </location>
</feature>
<dbReference type="InterPro" id="IPR039867">
    <property type="entry name" value="Furry/Tao3/Mor2"/>
</dbReference>
<feature type="domain" description="Cell morphogenesis central region" evidence="4">
    <location>
        <begin position="1525"/>
        <end position="1607"/>
    </location>
</feature>
<gene>
    <name evidence="6" type="ORF">PV328_001728</name>
</gene>
<organism evidence="6 7">
    <name type="scientific">Microctonus aethiopoides</name>
    <dbReference type="NCBI Taxonomy" id="144406"/>
    <lineage>
        <taxon>Eukaryota</taxon>
        <taxon>Metazoa</taxon>
        <taxon>Ecdysozoa</taxon>
        <taxon>Arthropoda</taxon>
        <taxon>Hexapoda</taxon>
        <taxon>Insecta</taxon>
        <taxon>Pterygota</taxon>
        <taxon>Neoptera</taxon>
        <taxon>Endopterygota</taxon>
        <taxon>Hymenoptera</taxon>
        <taxon>Apocrita</taxon>
        <taxon>Ichneumonoidea</taxon>
        <taxon>Braconidae</taxon>
        <taxon>Euphorinae</taxon>
        <taxon>Microctonus</taxon>
    </lineage>
</organism>
<accession>A0AA39KXW5</accession>
<evidence type="ECO:0000313" key="6">
    <source>
        <dbReference type="EMBL" id="KAK0177701.1"/>
    </source>
</evidence>
<evidence type="ECO:0000259" key="2">
    <source>
        <dbReference type="Pfam" id="PF14222"/>
    </source>
</evidence>
<evidence type="ECO:0008006" key="8">
    <source>
        <dbReference type="Google" id="ProtNLM"/>
    </source>
</evidence>
<dbReference type="PANTHER" id="PTHR12295:SF30">
    <property type="entry name" value="PROTEIN FURRY"/>
    <property type="match status" value="1"/>
</dbReference>
<dbReference type="Pfam" id="PF14222">
    <property type="entry name" value="MOR2-PAG1_N"/>
    <property type="match status" value="1"/>
</dbReference>
<feature type="region of interest" description="Disordered" evidence="1">
    <location>
        <begin position="2701"/>
        <end position="2731"/>
    </location>
</feature>
<feature type="domain" description="Cell morphogenesis protein N-terminal" evidence="2">
    <location>
        <begin position="235"/>
        <end position="767"/>
    </location>
</feature>
<feature type="region of interest" description="Disordered" evidence="1">
    <location>
        <begin position="1891"/>
        <end position="2005"/>
    </location>
</feature>
<dbReference type="Proteomes" id="UP001168990">
    <property type="component" value="Unassembled WGS sequence"/>
</dbReference>
<reference evidence="6" key="2">
    <citation type="submission" date="2023-03" db="EMBL/GenBank/DDBJ databases">
        <authorList>
            <person name="Inwood S.N."/>
            <person name="Skelly J.G."/>
            <person name="Guhlin J."/>
            <person name="Harrop T.W.R."/>
            <person name="Goldson S.G."/>
            <person name="Dearden P.K."/>
        </authorList>
    </citation>
    <scope>NUCLEOTIDE SEQUENCE</scope>
    <source>
        <strain evidence="6">Irish</strain>
        <tissue evidence="6">Whole body</tissue>
    </source>
</reference>
<dbReference type="Pfam" id="PF14228">
    <property type="entry name" value="MOR2-PAG1_mid"/>
    <property type="match status" value="4"/>
</dbReference>
<dbReference type="InterPro" id="IPR025614">
    <property type="entry name" value="Cell_morpho_N"/>
</dbReference>
<dbReference type="InterPro" id="IPR029473">
    <property type="entry name" value="MOR2-PAG1_mid"/>
</dbReference>
<reference evidence="6" key="1">
    <citation type="journal article" date="2023" name="bioRxiv">
        <title>Scaffold-level genome assemblies of two parasitoid biocontrol wasps reveal the parthenogenesis mechanism and an associated novel virus.</title>
        <authorList>
            <person name="Inwood S."/>
            <person name="Skelly J."/>
            <person name="Guhlin J."/>
            <person name="Harrop T."/>
            <person name="Goldson S."/>
            <person name="Dearden P."/>
        </authorList>
    </citation>
    <scope>NUCLEOTIDE SEQUENCE</scope>
    <source>
        <strain evidence="6">Irish</strain>
        <tissue evidence="6">Whole body</tissue>
    </source>
</reference>
<dbReference type="InterPro" id="IPR045842">
    <property type="entry name" value="Fry_C"/>
</dbReference>
<dbReference type="PANTHER" id="PTHR12295">
    <property type="entry name" value="FURRY-RELATED"/>
    <property type="match status" value="1"/>
</dbReference>
<feature type="region of interest" description="Disordered" evidence="1">
    <location>
        <begin position="1"/>
        <end position="36"/>
    </location>
</feature>
<dbReference type="InterPro" id="IPR016024">
    <property type="entry name" value="ARM-type_fold"/>
</dbReference>
<evidence type="ECO:0000313" key="7">
    <source>
        <dbReference type="Proteomes" id="UP001168990"/>
    </source>
</evidence>
<dbReference type="SUPFAM" id="SSF48371">
    <property type="entry name" value="ARM repeat"/>
    <property type="match status" value="1"/>
</dbReference>
<feature type="compositionally biased region" description="Low complexity" evidence="1">
    <location>
        <begin position="1981"/>
        <end position="2005"/>
    </location>
</feature>
<dbReference type="GO" id="GO:0031175">
    <property type="term" value="P:neuron projection development"/>
    <property type="evidence" value="ECO:0007669"/>
    <property type="project" value="TreeGrafter"/>
</dbReference>
<keyword evidence="7" id="KW-1185">Reference proteome</keyword>
<evidence type="ECO:0000259" key="5">
    <source>
        <dbReference type="Pfam" id="PF19421"/>
    </source>
</evidence>
<feature type="compositionally biased region" description="Low complexity" evidence="1">
    <location>
        <begin position="2856"/>
        <end position="2866"/>
    </location>
</feature>
<dbReference type="Pfam" id="PF14225">
    <property type="entry name" value="MOR2-PAG1_C"/>
    <property type="match status" value="1"/>
</dbReference>
<dbReference type="GO" id="GO:0000902">
    <property type="term" value="P:cell morphogenesis"/>
    <property type="evidence" value="ECO:0007669"/>
    <property type="project" value="InterPro"/>
</dbReference>